<evidence type="ECO:0000259" key="8">
    <source>
        <dbReference type="Pfam" id="PF18267"/>
    </source>
</evidence>
<evidence type="ECO:0000313" key="10">
    <source>
        <dbReference type="EnsemblMetazoa" id="PHUM249680-PA"/>
    </source>
</evidence>
<reference evidence="10" key="3">
    <citation type="submission" date="2021-02" db="UniProtKB">
        <authorList>
            <consortium name="EnsemblMetazoa"/>
        </authorList>
    </citation>
    <scope>IDENTIFICATION</scope>
    <source>
        <strain evidence="10">USDA</strain>
    </source>
</reference>
<dbReference type="Gene3D" id="3.30.390.30">
    <property type="match status" value="1"/>
</dbReference>
<evidence type="ECO:0000313" key="9">
    <source>
        <dbReference type="EMBL" id="EEB13634.1"/>
    </source>
</evidence>
<dbReference type="EMBL" id="DS235226">
    <property type="protein sequence ID" value="EEB13634.1"/>
    <property type="molecule type" value="Genomic_DNA"/>
</dbReference>
<keyword evidence="5" id="KW-0274">FAD</keyword>
<dbReference type="GO" id="GO:0016491">
    <property type="term" value="F:oxidoreductase activity"/>
    <property type="evidence" value="ECO:0007669"/>
    <property type="project" value="UniProtKB-KW"/>
</dbReference>
<gene>
    <name evidence="10" type="primary">8238819</name>
    <name evidence="9" type="ORF">Phum_PHUM249680</name>
</gene>
<reference evidence="9" key="2">
    <citation type="submission" date="2007-04" db="EMBL/GenBank/DDBJ databases">
        <title>The genome of the human body louse.</title>
        <authorList>
            <consortium name="The Human Body Louse Genome Consortium"/>
            <person name="Kirkness E."/>
            <person name="Walenz B."/>
            <person name="Hass B."/>
            <person name="Bruggner R."/>
            <person name="Strausberg R."/>
        </authorList>
    </citation>
    <scope>NUCLEOTIDE SEQUENCE</scope>
    <source>
        <strain evidence="9">USDA</strain>
    </source>
</reference>
<evidence type="ECO:0000256" key="5">
    <source>
        <dbReference type="ARBA" id="ARBA00022827"/>
    </source>
</evidence>
<dbReference type="InterPro" id="IPR041575">
    <property type="entry name" value="Rubredoxin_C"/>
</dbReference>
<feature type="domain" description="FAD/NAD(P)-binding" evidence="7">
    <location>
        <begin position="240"/>
        <end position="354"/>
    </location>
</feature>
<evidence type="ECO:0000256" key="3">
    <source>
        <dbReference type="ARBA" id="ARBA00018240"/>
    </source>
</evidence>
<reference evidence="9" key="1">
    <citation type="submission" date="2007-04" db="EMBL/GenBank/DDBJ databases">
        <title>Annotation of Pediculus humanus corporis strain USDA.</title>
        <authorList>
            <person name="Kirkness E."/>
            <person name="Hannick L."/>
            <person name="Hass B."/>
            <person name="Bruggner R."/>
            <person name="Lawson D."/>
            <person name="Bidwell S."/>
            <person name="Joardar V."/>
            <person name="Caler E."/>
            <person name="Walenz B."/>
            <person name="Inman J."/>
            <person name="Schobel S."/>
            <person name="Galinsky K."/>
            <person name="Amedeo P."/>
            <person name="Strausberg R."/>
        </authorList>
    </citation>
    <scope>NUCLEOTIDE SEQUENCE</scope>
    <source>
        <strain evidence="9">USDA</strain>
    </source>
</reference>
<sequence>MSFDYTFVVLGGGIAGVTCAETLAQLNRESDILLITRSEIIKTVSSAVYLTKTIMELDVEETTSSKISDKYPNVKFLTDNVTKLNYDDRIIETENKLKISFKKLCICTGGEPNLIKMCNPYVIGIRDTESVKDFESKIKNSKRIMVVGNGGIASEVIYEVEGIEKIWVIKDNYITKNFIDPGAAEFFQNKLDKKCGDVSSIIKRVVYTTTTTTSPNSSDANLKKKNPALGPDWHKRYDLKGSLKENSVAIEYNTRVENIITGDENYPVYVELTNGKRYGVDFVVSATGVVPNSEIFVRDNKDLKISEDGGIIVDWKMETTLKDVFAAGDVCSAGWTWAQHWHQMRLWTQAQQMGCYGAKCMTASVNNEEIYQDFCFEIFSHVTKLYGYKVILLGLYNGQKLENDYEVLLRVTRDKEYVKIVLKNGKMQGALLIGDTDLEEMCENLILNQLDLTQYGDDLLNPDIDIDDYFD</sequence>
<dbReference type="GeneID" id="8238819"/>
<comment type="similarity">
    <text evidence="2">Belongs to the class-I pyridine nucleotide-disulfide oxidoreductase family. PYROXD1 subfamily.</text>
</comment>
<dbReference type="EnsemblMetazoa" id="PHUM249680-RA">
    <property type="protein sequence ID" value="PHUM249680-PA"/>
    <property type="gene ID" value="PHUM249680"/>
</dbReference>
<dbReference type="STRING" id="121224.E0VJS8"/>
<dbReference type="InterPro" id="IPR036188">
    <property type="entry name" value="FAD/NAD-bd_sf"/>
</dbReference>
<evidence type="ECO:0000259" key="7">
    <source>
        <dbReference type="Pfam" id="PF07992"/>
    </source>
</evidence>
<dbReference type="OMA" id="MCENLIL"/>
<dbReference type="Pfam" id="PF07992">
    <property type="entry name" value="Pyr_redox_2"/>
    <property type="match status" value="2"/>
</dbReference>
<organism>
    <name type="scientific">Pediculus humanus subsp. corporis</name>
    <name type="common">Body louse</name>
    <dbReference type="NCBI Taxonomy" id="121224"/>
    <lineage>
        <taxon>Eukaryota</taxon>
        <taxon>Metazoa</taxon>
        <taxon>Ecdysozoa</taxon>
        <taxon>Arthropoda</taxon>
        <taxon>Hexapoda</taxon>
        <taxon>Insecta</taxon>
        <taxon>Pterygota</taxon>
        <taxon>Neoptera</taxon>
        <taxon>Paraneoptera</taxon>
        <taxon>Psocodea</taxon>
        <taxon>Troctomorpha</taxon>
        <taxon>Phthiraptera</taxon>
        <taxon>Anoplura</taxon>
        <taxon>Pediculidae</taxon>
        <taxon>Pediculus</taxon>
    </lineage>
</organism>
<evidence type="ECO:0000256" key="2">
    <source>
        <dbReference type="ARBA" id="ARBA00008147"/>
    </source>
</evidence>
<keyword evidence="11" id="KW-1185">Reference proteome</keyword>
<dbReference type="AlphaFoldDB" id="E0VJS8"/>
<dbReference type="PRINTS" id="PR00368">
    <property type="entry name" value="FADPNR"/>
</dbReference>
<keyword evidence="4" id="KW-0285">Flavoprotein</keyword>
<dbReference type="KEGG" id="phu:Phum_PHUM249680"/>
<dbReference type="PANTHER" id="PTHR43429:SF2">
    <property type="entry name" value="PYRIDINE NUCLEOTIDE-DISULFIDE OXIDOREDUCTASE DOMAIN-CONTAINING PROTEIN 1"/>
    <property type="match status" value="1"/>
</dbReference>
<keyword evidence="6" id="KW-0560">Oxidoreductase</keyword>
<dbReference type="Proteomes" id="UP000009046">
    <property type="component" value="Unassembled WGS sequence"/>
</dbReference>
<comment type="cofactor">
    <cofactor evidence="1">
        <name>FAD</name>
        <dbReference type="ChEBI" id="CHEBI:57692"/>
    </cofactor>
</comment>
<name>E0VJS8_PEDHC</name>
<evidence type="ECO:0000256" key="4">
    <source>
        <dbReference type="ARBA" id="ARBA00022630"/>
    </source>
</evidence>
<dbReference type="eggNOG" id="KOG2755">
    <property type="taxonomic scope" value="Eukaryota"/>
</dbReference>
<evidence type="ECO:0000313" key="11">
    <source>
        <dbReference type="Proteomes" id="UP000009046"/>
    </source>
</evidence>
<dbReference type="Gene3D" id="3.50.50.60">
    <property type="entry name" value="FAD/NAD(P)-binding domain"/>
    <property type="match status" value="3"/>
</dbReference>
<protein>
    <recommendedName>
        <fullName evidence="3">Pyridine nucleotide-disulfide oxidoreductase domain-containing protein 1</fullName>
    </recommendedName>
</protein>
<dbReference type="Pfam" id="PF18267">
    <property type="entry name" value="Rubredoxin_C"/>
    <property type="match status" value="1"/>
</dbReference>
<dbReference type="CTD" id="8238819"/>
<feature type="domain" description="FAD/NAD(P)-binding" evidence="7">
    <location>
        <begin position="6"/>
        <end position="197"/>
    </location>
</feature>
<proteinExistence type="inferred from homology"/>
<dbReference type="PRINTS" id="PR00411">
    <property type="entry name" value="PNDRDTASEI"/>
</dbReference>
<evidence type="ECO:0000256" key="6">
    <source>
        <dbReference type="ARBA" id="ARBA00023002"/>
    </source>
</evidence>
<dbReference type="PANTHER" id="PTHR43429">
    <property type="entry name" value="PYRIDINE NUCLEOTIDE-DISULFIDE OXIDOREDUCTASE DOMAIN-CONTAINING"/>
    <property type="match status" value="1"/>
</dbReference>
<dbReference type="OrthoDB" id="202203at2759"/>
<dbReference type="VEuPathDB" id="VectorBase:PHUM249680"/>
<dbReference type="RefSeq" id="XP_002426372.1">
    <property type="nucleotide sequence ID" value="XM_002426327.1"/>
</dbReference>
<dbReference type="SUPFAM" id="SSF51905">
    <property type="entry name" value="FAD/NAD(P)-binding domain"/>
    <property type="match status" value="1"/>
</dbReference>
<dbReference type="InterPro" id="IPR050260">
    <property type="entry name" value="FAD-bd_OxRdtase"/>
</dbReference>
<dbReference type="EMBL" id="AAZO01002894">
    <property type="status" value="NOT_ANNOTATED_CDS"/>
    <property type="molecule type" value="Genomic_DNA"/>
</dbReference>
<evidence type="ECO:0000256" key="1">
    <source>
        <dbReference type="ARBA" id="ARBA00001974"/>
    </source>
</evidence>
<dbReference type="HOGENOM" id="CLU_026335_0_0_1"/>
<dbReference type="InterPro" id="IPR016156">
    <property type="entry name" value="FAD/NAD-linked_Rdtase_dimer_sf"/>
</dbReference>
<dbReference type="InterPro" id="IPR023753">
    <property type="entry name" value="FAD/NAD-binding_dom"/>
</dbReference>
<dbReference type="InParanoid" id="E0VJS8"/>
<accession>E0VJS8</accession>
<dbReference type="FunCoup" id="E0VJS8">
    <property type="interactions" value="645"/>
</dbReference>
<feature type="domain" description="NADH-rubredoxin oxidoreductase C-terminal" evidence="8">
    <location>
        <begin position="402"/>
        <end position="448"/>
    </location>
</feature>